<accession>A0ABX1Q9Z2</accession>
<evidence type="ECO:0000313" key="2">
    <source>
        <dbReference type="EMBL" id="NMG74207.1"/>
    </source>
</evidence>
<dbReference type="Proteomes" id="UP000648984">
    <property type="component" value="Unassembled WGS sequence"/>
</dbReference>
<dbReference type="SMART" id="SM00052">
    <property type="entry name" value="EAL"/>
    <property type="match status" value="1"/>
</dbReference>
<organism evidence="2 3">
    <name type="scientific">Aromatoleum diolicum</name>
    <dbReference type="NCBI Taxonomy" id="75796"/>
    <lineage>
        <taxon>Bacteria</taxon>
        <taxon>Pseudomonadati</taxon>
        <taxon>Pseudomonadota</taxon>
        <taxon>Betaproteobacteria</taxon>
        <taxon>Rhodocyclales</taxon>
        <taxon>Rhodocyclaceae</taxon>
        <taxon>Aromatoleum</taxon>
    </lineage>
</organism>
<dbReference type="InterPro" id="IPR050706">
    <property type="entry name" value="Cyclic-di-GMP_PDE-like"/>
</dbReference>
<name>A0ABX1Q9Z2_9RHOO</name>
<dbReference type="InterPro" id="IPR035919">
    <property type="entry name" value="EAL_sf"/>
</dbReference>
<evidence type="ECO:0000259" key="1">
    <source>
        <dbReference type="PROSITE" id="PS50883"/>
    </source>
</evidence>
<dbReference type="Gene3D" id="3.20.20.450">
    <property type="entry name" value="EAL domain"/>
    <property type="match status" value="1"/>
</dbReference>
<gene>
    <name evidence="2" type="ORF">GPA25_05490</name>
</gene>
<dbReference type="InterPro" id="IPR001633">
    <property type="entry name" value="EAL_dom"/>
</dbReference>
<keyword evidence="3" id="KW-1185">Reference proteome</keyword>
<reference evidence="2 3" key="1">
    <citation type="submission" date="2019-12" db="EMBL/GenBank/DDBJ databases">
        <title>Comparative genomics gives insights into the taxonomy of the Azoarcus-Aromatoleum group and reveals separate origins of nif in the plant-associated Azoarcus and non-plant-associated Aromatoleum sub-groups.</title>
        <authorList>
            <person name="Lafos M."/>
            <person name="Maluk M."/>
            <person name="Batista M."/>
            <person name="Junghare M."/>
            <person name="Carmona M."/>
            <person name="Faoro H."/>
            <person name="Cruz L.M."/>
            <person name="Battistoni F."/>
            <person name="De Souza E."/>
            <person name="Pedrosa F."/>
            <person name="Chen W.-M."/>
            <person name="Poole P.S."/>
            <person name="Dixon R.A."/>
            <person name="James E.K."/>
        </authorList>
    </citation>
    <scope>NUCLEOTIDE SEQUENCE [LARGE SCALE GENOMIC DNA]</scope>
    <source>
        <strain evidence="2 3">22Lin</strain>
    </source>
</reference>
<sequence>MAQESSITIIARQPIVDRRLHVVAYELLFRSHAGCNTIDNIDSASATVVVRDALRNVGMSTIVGDCTAFINVDGPTLLSPAIEALPPERVVFELLETIEVDESILKRCRELKRRGYRLALDDFVSYDEAYEPLLEIVDIVKLDVLQLSAECLSRLVRHLRSWPPKLLAEKVETPQGARTCFDLGFSFFQGFYFGRPAAMQV</sequence>
<dbReference type="PROSITE" id="PS50883">
    <property type="entry name" value="EAL"/>
    <property type="match status" value="1"/>
</dbReference>
<feature type="domain" description="EAL" evidence="1">
    <location>
        <begin position="1"/>
        <end position="201"/>
    </location>
</feature>
<dbReference type="RefSeq" id="WP_169259356.1">
    <property type="nucleotide sequence ID" value="NZ_WTVQ01000006.1"/>
</dbReference>
<comment type="caution">
    <text evidence="2">The sequence shown here is derived from an EMBL/GenBank/DDBJ whole genome shotgun (WGS) entry which is preliminary data.</text>
</comment>
<dbReference type="PANTHER" id="PTHR33121">
    <property type="entry name" value="CYCLIC DI-GMP PHOSPHODIESTERASE PDEF"/>
    <property type="match status" value="1"/>
</dbReference>
<dbReference type="Pfam" id="PF00563">
    <property type="entry name" value="EAL"/>
    <property type="match status" value="1"/>
</dbReference>
<protein>
    <submittedName>
        <fullName evidence="2">EAL domain-containing protein</fullName>
    </submittedName>
</protein>
<dbReference type="EMBL" id="WTVQ01000006">
    <property type="protein sequence ID" value="NMG74207.1"/>
    <property type="molecule type" value="Genomic_DNA"/>
</dbReference>
<evidence type="ECO:0000313" key="3">
    <source>
        <dbReference type="Proteomes" id="UP000648984"/>
    </source>
</evidence>
<proteinExistence type="predicted"/>
<dbReference type="SUPFAM" id="SSF141868">
    <property type="entry name" value="EAL domain-like"/>
    <property type="match status" value="1"/>
</dbReference>
<dbReference type="PANTHER" id="PTHR33121:SF76">
    <property type="entry name" value="SIGNALING PROTEIN"/>
    <property type="match status" value="1"/>
</dbReference>